<reference evidence="3" key="1">
    <citation type="submission" date="2016-06" db="UniProtKB">
        <authorList>
            <consortium name="WormBaseParasite"/>
        </authorList>
    </citation>
    <scope>IDENTIFICATION</scope>
</reference>
<name>A0A183TN15_SCHSO</name>
<sequence length="75" mass="8374">MRCNHPRTTTEVARAHPLSPFSRAQFYCSRSGAIAHLEASQRRSTQDLARHGSAKHGGGTWTFGIWRPSLENRLG</sequence>
<dbReference type="Proteomes" id="UP000275846">
    <property type="component" value="Unassembled WGS sequence"/>
</dbReference>
<organism evidence="3">
    <name type="scientific">Schistocephalus solidus</name>
    <name type="common">Tapeworm</name>
    <dbReference type="NCBI Taxonomy" id="70667"/>
    <lineage>
        <taxon>Eukaryota</taxon>
        <taxon>Metazoa</taxon>
        <taxon>Spiralia</taxon>
        <taxon>Lophotrochozoa</taxon>
        <taxon>Platyhelminthes</taxon>
        <taxon>Cestoda</taxon>
        <taxon>Eucestoda</taxon>
        <taxon>Diphyllobothriidea</taxon>
        <taxon>Diphyllobothriidae</taxon>
        <taxon>Schistocephalus</taxon>
    </lineage>
</organism>
<dbReference type="WBParaSite" id="SSLN_0001853801-mRNA-1">
    <property type="protein sequence ID" value="SSLN_0001853801-mRNA-1"/>
    <property type="gene ID" value="SSLN_0001853801"/>
</dbReference>
<gene>
    <name evidence="1" type="ORF">SSLN_LOCUS17863</name>
</gene>
<dbReference type="EMBL" id="UYSU01043230">
    <property type="protein sequence ID" value="VDM04249.1"/>
    <property type="molecule type" value="Genomic_DNA"/>
</dbReference>
<proteinExistence type="predicted"/>
<accession>A0A183TN15</accession>
<protein>
    <submittedName>
        <fullName evidence="3">DUF1534 domain-containing protein</fullName>
    </submittedName>
</protein>
<reference evidence="1 2" key="2">
    <citation type="submission" date="2018-11" db="EMBL/GenBank/DDBJ databases">
        <authorList>
            <consortium name="Pathogen Informatics"/>
        </authorList>
    </citation>
    <scope>NUCLEOTIDE SEQUENCE [LARGE SCALE GENOMIC DNA]</scope>
    <source>
        <strain evidence="1 2">NST_G2</strain>
    </source>
</reference>
<evidence type="ECO:0000313" key="3">
    <source>
        <dbReference type="WBParaSite" id="SSLN_0001853801-mRNA-1"/>
    </source>
</evidence>
<evidence type="ECO:0000313" key="2">
    <source>
        <dbReference type="Proteomes" id="UP000275846"/>
    </source>
</evidence>
<keyword evidence="2" id="KW-1185">Reference proteome</keyword>
<evidence type="ECO:0000313" key="1">
    <source>
        <dbReference type="EMBL" id="VDM04249.1"/>
    </source>
</evidence>
<dbReference type="AlphaFoldDB" id="A0A183TN15"/>